<keyword evidence="1" id="KW-0812">Transmembrane</keyword>
<reference evidence="2 3" key="1">
    <citation type="submission" date="2011-08" db="EMBL/GenBank/DDBJ databases">
        <authorList>
            <person name="Liu Z.J."/>
            <person name="Shi F.L."/>
            <person name="Lu J.Q."/>
            <person name="Li M."/>
            <person name="Wang Z.L."/>
        </authorList>
    </citation>
    <scope>NUCLEOTIDE SEQUENCE [LARGE SCALE GENOMIC DNA]</scope>
    <source>
        <strain evidence="2 3">USNM 41457</strain>
    </source>
</reference>
<dbReference type="VEuPathDB" id="MicrosporidiaDB:EDEG_03401"/>
<comment type="caution">
    <text evidence="2">The sequence shown here is derived from an EMBL/GenBank/DDBJ whole genome shotgun (WGS) entry which is preliminary data.</text>
</comment>
<dbReference type="AlphaFoldDB" id="J9DLC3"/>
<sequence>MCLPYSLGDLCEWRKKLYKEKECFSVVYFVNSYISRAIPAAVRRPQLFTLLIFLLHYLSVSHIAQLFIRFIDLRSQIKITLNCNYDIFACRNSSSAAVTIILSKITLFI</sequence>
<gene>
    <name evidence="2" type="ORF">EDEG_03401</name>
</gene>
<evidence type="ECO:0000313" key="3">
    <source>
        <dbReference type="Proteomes" id="UP000003163"/>
    </source>
</evidence>
<name>J9DLC3_EDHAE</name>
<dbReference type="HOGENOM" id="CLU_2183901_0_0_1"/>
<keyword evidence="1" id="KW-0472">Membrane</keyword>
<protein>
    <submittedName>
        <fullName evidence="2">Uncharacterized protein</fullName>
    </submittedName>
</protein>
<keyword evidence="1" id="KW-1133">Transmembrane helix</keyword>
<keyword evidence="3" id="KW-1185">Reference proteome</keyword>
<organism evidence="2 3">
    <name type="scientific">Edhazardia aedis (strain USNM 41457)</name>
    <name type="common">Microsporidian parasite</name>
    <dbReference type="NCBI Taxonomy" id="1003232"/>
    <lineage>
        <taxon>Eukaryota</taxon>
        <taxon>Fungi</taxon>
        <taxon>Fungi incertae sedis</taxon>
        <taxon>Microsporidia</taxon>
        <taxon>Edhazardia</taxon>
    </lineage>
</organism>
<evidence type="ECO:0000313" key="2">
    <source>
        <dbReference type="EMBL" id="EJW02157.1"/>
    </source>
</evidence>
<dbReference type="Proteomes" id="UP000003163">
    <property type="component" value="Unassembled WGS sequence"/>
</dbReference>
<evidence type="ECO:0000256" key="1">
    <source>
        <dbReference type="SAM" id="Phobius"/>
    </source>
</evidence>
<accession>J9DLC3</accession>
<feature type="transmembrane region" description="Helical" evidence="1">
    <location>
        <begin position="48"/>
        <end position="68"/>
    </location>
</feature>
<proteinExistence type="predicted"/>
<dbReference type="InParanoid" id="J9DLC3"/>
<dbReference type="EMBL" id="AFBI03000086">
    <property type="protein sequence ID" value="EJW02157.1"/>
    <property type="molecule type" value="Genomic_DNA"/>
</dbReference>
<reference evidence="3" key="2">
    <citation type="submission" date="2015-07" db="EMBL/GenBank/DDBJ databases">
        <title>Contrasting host-pathogen interactions and genome evolution in two generalist and specialist microsporidian pathogens of mosquitoes.</title>
        <authorList>
            <consortium name="The Broad Institute Genomics Platform"/>
            <consortium name="The Broad Institute Genome Sequencing Center for Infectious Disease"/>
            <person name="Cuomo C.A."/>
            <person name="Sanscrainte N.D."/>
            <person name="Goldberg J.M."/>
            <person name="Heiman D."/>
            <person name="Young S."/>
            <person name="Zeng Q."/>
            <person name="Becnel J.J."/>
            <person name="Birren B.W."/>
        </authorList>
    </citation>
    <scope>NUCLEOTIDE SEQUENCE [LARGE SCALE GENOMIC DNA]</scope>
    <source>
        <strain evidence="3">USNM 41457</strain>
    </source>
</reference>